<dbReference type="Gene3D" id="1.10.357.10">
    <property type="entry name" value="Tetracycline Repressor, domain 2"/>
    <property type="match status" value="1"/>
</dbReference>
<dbReference type="PROSITE" id="PS50977">
    <property type="entry name" value="HTH_TETR_2"/>
    <property type="match status" value="1"/>
</dbReference>
<feature type="DNA-binding region" description="H-T-H motif" evidence="4">
    <location>
        <begin position="39"/>
        <end position="58"/>
    </location>
</feature>
<dbReference type="InterPro" id="IPR049445">
    <property type="entry name" value="TetR_SbtR-like_C"/>
</dbReference>
<evidence type="ECO:0000313" key="6">
    <source>
        <dbReference type="EMBL" id="GAA4388744.1"/>
    </source>
</evidence>
<evidence type="ECO:0000259" key="5">
    <source>
        <dbReference type="PROSITE" id="PS50977"/>
    </source>
</evidence>
<dbReference type="PANTHER" id="PTHR30055:SF234">
    <property type="entry name" value="HTH-TYPE TRANSCRIPTIONAL REGULATOR BETI"/>
    <property type="match status" value="1"/>
</dbReference>
<keyword evidence="7" id="KW-1185">Reference proteome</keyword>
<dbReference type="SUPFAM" id="SSF48498">
    <property type="entry name" value="Tetracyclin repressor-like, C-terminal domain"/>
    <property type="match status" value="1"/>
</dbReference>
<keyword evidence="3" id="KW-0804">Transcription</keyword>
<dbReference type="InterPro" id="IPR050109">
    <property type="entry name" value="HTH-type_TetR-like_transc_reg"/>
</dbReference>
<dbReference type="EMBL" id="BAABFR010000016">
    <property type="protein sequence ID" value="GAA4388744.1"/>
    <property type="molecule type" value="Genomic_DNA"/>
</dbReference>
<gene>
    <name evidence="6" type="ORF">GCM10023147_14610</name>
</gene>
<evidence type="ECO:0000256" key="3">
    <source>
        <dbReference type="ARBA" id="ARBA00023163"/>
    </source>
</evidence>
<evidence type="ECO:0000256" key="4">
    <source>
        <dbReference type="PROSITE-ProRule" id="PRU00335"/>
    </source>
</evidence>
<evidence type="ECO:0000313" key="7">
    <source>
        <dbReference type="Proteomes" id="UP001500635"/>
    </source>
</evidence>
<keyword evidence="2 4" id="KW-0238">DNA-binding</keyword>
<dbReference type="PRINTS" id="PR00455">
    <property type="entry name" value="HTHTETR"/>
</dbReference>
<dbReference type="Proteomes" id="UP001500635">
    <property type="component" value="Unassembled WGS sequence"/>
</dbReference>
<comment type="caution">
    <text evidence="6">The sequence shown here is derived from an EMBL/GenBank/DDBJ whole genome shotgun (WGS) entry which is preliminary data.</text>
</comment>
<dbReference type="InterPro" id="IPR001647">
    <property type="entry name" value="HTH_TetR"/>
</dbReference>
<reference evidence="7" key="1">
    <citation type="journal article" date="2019" name="Int. J. Syst. Evol. Microbiol.">
        <title>The Global Catalogue of Microorganisms (GCM) 10K type strain sequencing project: providing services to taxonomists for standard genome sequencing and annotation.</title>
        <authorList>
            <consortium name="The Broad Institute Genomics Platform"/>
            <consortium name="The Broad Institute Genome Sequencing Center for Infectious Disease"/>
            <person name="Wu L."/>
            <person name="Ma J."/>
        </authorList>
    </citation>
    <scope>NUCLEOTIDE SEQUENCE [LARGE SCALE GENOMIC DNA]</scope>
    <source>
        <strain evidence="7">JCM 17688</strain>
    </source>
</reference>
<evidence type="ECO:0000256" key="1">
    <source>
        <dbReference type="ARBA" id="ARBA00023015"/>
    </source>
</evidence>
<dbReference type="Pfam" id="PF21597">
    <property type="entry name" value="TetR_C_43"/>
    <property type="match status" value="1"/>
</dbReference>
<protein>
    <submittedName>
        <fullName evidence="6">TetR/AcrR family transcriptional regulator</fullName>
    </submittedName>
</protein>
<accession>A0ABP8JCU3</accession>
<dbReference type="Pfam" id="PF00440">
    <property type="entry name" value="TetR_N"/>
    <property type="match status" value="1"/>
</dbReference>
<feature type="domain" description="HTH tetR-type" evidence="5">
    <location>
        <begin position="17"/>
        <end position="76"/>
    </location>
</feature>
<dbReference type="InterPro" id="IPR009057">
    <property type="entry name" value="Homeodomain-like_sf"/>
</dbReference>
<keyword evidence="1" id="KW-0805">Transcription regulation</keyword>
<name>A0ABP8JCU3_9ACTN</name>
<dbReference type="SUPFAM" id="SSF46689">
    <property type="entry name" value="Homeodomain-like"/>
    <property type="match status" value="1"/>
</dbReference>
<proteinExistence type="predicted"/>
<dbReference type="PANTHER" id="PTHR30055">
    <property type="entry name" value="HTH-TYPE TRANSCRIPTIONAL REGULATOR RUTR"/>
    <property type="match status" value="1"/>
</dbReference>
<dbReference type="InterPro" id="IPR036271">
    <property type="entry name" value="Tet_transcr_reg_TetR-rel_C_sf"/>
</dbReference>
<evidence type="ECO:0000256" key="2">
    <source>
        <dbReference type="ARBA" id="ARBA00023125"/>
    </source>
</evidence>
<organism evidence="6 7">
    <name type="scientific">Tsukamurella soli</name>
    <dbReference type="NCBI Taxonomy" id="644556"/>
    <lineage>
        <taxon>Bacteria</taxon>
        <taxon>Bacillati</taxon>
        <taxon>Actinomycetota</taxon>
        <taxon>Actinomycetes</taxon>
        <taxon>Mycobacteriales</taxon>
        <taxon>Tsukamurellaceae</taxon>
        <taxon>Tsukamurella</taxon>
    </lineage>
</organism>
<sequence length="184" mass="19430">MPMTPARRPNRGPRAAAENRAALIAAARIAFSTEGYGAPLNGIARAAGVGQGSLYRHFPDRESLALAVFEENVSGLEVLAARPEVTLDELLTVMSEQLAALIPTLMVPSPPDPRVEAMTARVAGLLAPKVRAAADAGLIRPDVTITEMILALGMVASVLPTAPRQDRPALAEQAWALLRRGLRA</sequence>